<dbReference type="PROSITE" id="PS00107">
    <property type="entry name" value="PROTEIN_KINASE_ATP"/>
    <property type="match status" value="1"/>
</dbReference>
<gene>
    <name evidence="19" type="primary">Aste57867_23011</name>
    <name evidence="18" type="ORF">As57867_022940</name>
    <name evidence="19" type="ORF">ASTE57867_23011</name>
</gene>
<feature type="region of interest" description="Disordered" evidence="16">
    <location>
        <begin position="321"/>
        <end position="353"/>
    </location>
</feature>
<evidence type="ECO:0000256" key="10">
    <source>
        <dbReference type="ARBA" id="ARBA00041902"/>
    </source>
</evidence>
<name>A0A485LLK4_9STRA</name>
<dbReference type="GO" id="GO:0005634">
    <property type="term" value="C:nucleus"/>
    <property type="evidence" value="ECO:0007669"/>
    <property type="project" value="TreeGrafter"/>
</dbReference>
<evidence type="ECO:0000256" key="9">
    <source>
        <dbReference type="ARBA" id="ARBA00039612"/>
    </source>
</evidence>
<keyword evidence="6" id="KW-0418">Kinase</keyword>
<evidence type="ECO:0000256" key="15">
    <source>
        <dbReference type="RuleBase" id="RU000304"/>
    </source>
</evidence>
<dbReference type="Gene3D" id="3.30.200.20">
    <property type="entry name" value="Phosphorylase Kinase, domain 1"/>
    <property type="match status" value="1"/>
</dbReference>
<dbReference type="GO" id="GO:0007165">
    <property type="term" value="P:signal transduction"/>
    <property type="evidence" value="ECO:0007669"/>
    <property type="project" value="TreeGrafter"/>
</dbReference>
<evidence type="ECO:0000256" key="4">
    <source>
        <dbReference type="ARBA" id="ARBA00022679"/>
    </source>
</evidence>
<dbReference type="FunFam" id="1.10.510.10:FF:000624">
    <property type="entry name" value="Mitogen-activated protein kinase"/>
    <property type="match status" value="1"/>
</dbReference>
<keyword evidence="3 15" id="KW-0723">Serine/threonine-protein kinase</keyword>
<reference evidence="19 20" key="1">
    <citation type="submission" date="2019-03" db="EMBL/GenBank/DDBJ databases">
        <authorList>
            <person name="Gaulin E."/>
            <person name="Dumas B."/>
        </authorList>
    </citation>
    <scope>NUCLEOTIDE SEQUENCE [LARGE SCALE GENOMIC DNA]</scope>
    <source>
        <strain evidence="19">CBS 568.67</strain>
    </source>
</reference>
<dbReference type="PANTHER" id="PTHR24056:SF254">
    <property type="entry name" value="CYCLIN-DEPENDENT KINASE 2"/>
    <property type="match status" value="1"/>
</dbReference>
<evidence type="ECO:0000313" key="20">
    <source>
        <dbReference type="Proteomes" id="UP000332933"/>
    </source>
</evidence>
<dbReference type="OrthoDB" id="159150at2759"/>
<dbReference type="PROSITE" id="PS50011">
    <property type="entry name" value="PROTEIN_KINASE_DOM"/>
    <property type="match status" value="1"/>
</dbReference>
<accession>A0A485LLK4</accession>
<protein>
    <recommendedName>
        <fullName evidence="9">Cyclin-dependent kinase 2 homolog</fullName>
        <ecNumber evidence="2">2.7.11.22</ecNumber>
    </recommendedName>
    <alternativeName>
        <fullName evidence="10">Cell division control protein 2 homolog</fullName>
    </alternativeName>
    <alternativeName>
        <fullName evidence="11">cdc2-related kinase 2</fullName>
    </alternativeName>
</protein>
<dbReference type="PROSITE" id="PS00108">
    <property type="entry name" value="PROTEIN_KINASE_ST"/>
    <property type="match status" value="1"/>
</dbReference>
<keyword evidence="5 14" id="KW-0547">Nucleotide-binding</keyword>
<evidence type="ECO:0000256" key="2">
    <source>
        <dbReference type="ARBA" id="ARBA00012425"/>
    </source>
</evidence>
<dbReference type="EMBL" id="VJMH01007223">
    <property type="protein sequence ID" value="KAF0684982.1"/>
    <property type="molecule type" value="Genomic_DNA"/>
</dbReference>
<keyword evidence="7 14" id="KW-0067">ATP-binding</keyword>
<evidence type="ECO:0000256" key="14">
    <source>
        <dbReference type="PROSITE-ProRule" id="PRU10141"/>
    </source>
</evidence>
<evidence type="ECO:0000259" key="17">
    <source>
        <dbReference type="PROSITE" id="PS50011"/>
    </source>
</evidence>
<evidence type="ECO:0000313" key="19">
    <source>
        <dbReference type="EMBL" id="VFT99659.1"/>
    </source>
</evidence>
<dbReference type="InterPro" id="IPR011009">
    <property type="entry name" value="Kinase-like_dom_sf"/>
</dbReference>
<dbReference type="SMART" id="SM00220">
    <property type="entry name" value="S_TKc"/>
    <property type="match status" value="1"/>
</dbReference>
<dbReference type="Pfam" id="PF00069">
    <property type="entry name" value="Pkinase"/>
    <property type="match status" value="1"/>
</dbReference>
<dbReference type="GO" id="GO:0010389">
    <property type="term" value="P:regulation of G2/M transition of mitotic cell cycle"/>
    <property type="evidence" value="ECO:0007669"/>
    <property type="project" value="TreeGrafter"/>
</dbReference>
<evidence type="ECO:0000256" key="12">
    <source>
        <dbReference type="ARBA" id="ARBA00047811"/>
    </source>
</evidence>
<keyword evidence="20" id="KW-1185">Reference proteome</keyword>
<evidence type="ECO:0000256" key="6">
    <source>
        <dbReference type="ARBA" id="ARBA00022777"/>
    </source>
</evidence>
<organism evidence="19 20">
    <name type="scientific">Aphanomyces stellatus</name>
    <dbReference type="NCBI Taxonomy" id="120398"/>
    <lineage>
        <taxon>Eukaryota</taxon>
        <taxon>Sar</taxon>
        <taxon>Stramenopiles</taxon>
        <taxon>Oomycota</taxon>
        <taxon>Saprolegniomycetes</taxon>
        <taxon>Saprolegniales</taxon>
        <taxon>Verrucalvaceae</taxon>
        <taxon>Aphanomyces</taxon>
    </lineage>
</organism>
<dbReference type="Proteomes" id="UP000332933">
    <property type="component" value="Unassembled WGS sequence"/>
</dbReference>
<evidence type="ECO:0000256" key="16">
    <source>
        <dbReference type="SAM" id="MobiDB-lite"/>
    </source>
</evidence>
<dbReference type="InterPro" id="IPR017441">
    <property type="entry name" value="Protein_kinase_ATP_BS"/>
</dbReference>
<evidence type="ECO:0000256" key="11">
    <source>
        <dbReference type="ARBA" id="ARBA00042858"/>
    </source>
</evidence>
<dbReference type="InterPro" id="IPR050108">
    <property type="entry name" value="CDK"/>
</dbReference>
<dbReference type="GO" id="GO:0004693">
    <property type="term" value="F:cyclin-dependent protein serine/threonine kinase activity"/>
    <property type="evidence" value="ECO:0007669"/>
    <property type="project" value="UniProtKB-EC"/>
</dbReference>
<dbReference type="InterPro" id="IPR008271">
    <property type="entry name" value="Ser/Thr_kinase_AS"/>
</dbReference>
<evidence type="ECO:0000256" key="3">
    <source>
        <dbReference type="ARBA" id="ARBA00022527"/>
    </source>
</evidence>
<dbReference type="AlphaFoldDB" id="A0A485LLK4"/>
<reference evidence="18" key="2">
    <citation type="submission" date="2019-06" db="EMBL/GenBank/DDBJ databases">
        <title>Genomics analysis of Aphanomyces spp. identifies a new class of oomycete effector associated with host adaptation.</title>
        <authorList>
            <person name="Gaulin E."/>
        </authorList>
    </citation>
    <scope>NUCLEOTIDE SEQUENCE</scope>
    <source>
        <strain evidence="18">CBS 578.67</strain>
    </source>
</reference>
<dbReference type="GO" id="GO:0005737">
    <property type="term" value="C:cytoplasm"/>
    <property type="evidence" value="ECO:0007669"/>
    <property type="project" value="TreeGrafter"/>
</dbReference>
<comment type="similarity">
    <text evidence="1">Belongs to the protein kinase superfamily. CMGC Ser/Thr protein kinase family. CDC2/CDKX subfamily.</text>
</comment>
<evidence type="ECO:0000256" key="13">
    <source>
        <dbReference type="ARBA" id="ARBA00048367"/>
    </source>
</evidence>
<dbReference type="EMBL" id="CAADRA010007249">
    <property type="protein sequence ID" value="VFT99659.1"/>
    <property type="molecule type" value="Genomic_DNA"/>
</dbReference>
<dbReference type="EC" id="2.7.11.22" evidence="2"/>
<evidence type="ECO:0000256" key="1">
    <source>
        <dbReference type="ARBA" id="ARBA00006485"/>
    </source>
</evidence>
<dbReference type="SUPFAM" id="SSF56112">
    <property type="entry name" value="Protein kinase-like (PK-like)"/>
    <property type="match status" value="1"/>
</dbReference>
<keyword evidence="4" id="KW-0808">Transferase</keyword>
<comment type="catalytic activity">
    <reaction evidence="13">
        <text>L-seryl-[protein] + ATP = O-phospho-L-seryl-[protein] + ADP + H(+)</text>
        <dbReference type="Rhea" id="RHEA:17989"/>
        <dbReference type="Rhea" id="RHEA-COMP:9863"/>
        <dbReference type="Rhea" id="RHEA-COMP:11604"/>
        <dbReference type="ChEBI" id="CHEBI:15378"/>
        <dbReference type="ChEBI" id="CHEBI:29999"/>
        <dbReference type="ChEBI" id="CHEBI:30616"/>
        <dbReference type="ChEBI" id="CHEBI:83421"/>
        <dbReference type="ChEBI" id="CHEBI:456216"/>
        <dbReference type="EC" id="2.7.11.22"/>
    </reaction>
</comment>
<dbReference type="GO" id="GO:0010468">
    <property type="term" value="P:regulation of gene expression"/>
    <property type="evidence" value="ECO:0007669"/>
    <property type="project" value="TreeGrafter"/>
</dbReference>
<evidence type="ECO:0000256" key="7">
    <source>
        <dbReference type="ARBA" id="ARBA00022840"/>
    </source>
</evidence>
<dbReference type="InterPro" id="IPR000719">
    <property type="entry name" value="Prot_kinase_dom"/>
</dbReference>
<comment type="catalytic activity">
    <reaction evidence="12">
        <text>L-threonyl-[protein] + ATP = O-phospho-L-threonyl-[protein] + ADP + H(+)</text>
        <dbReference type="Rhea" id="RHEA:46608"/>
        <dbReference type="Rhea" id="RHEA-COMP:11060"/>
        <dbReference type="Rhea" id="RHEA-COMP:11605"/>
        <dbReference type="ChEBI" id="CHEBI:15378"/>
        <dbReference type="ChEBI" id="CHEBI:30013"/>
        <dbReference type="ChEBI" id="CHEBI:30616"/>
        <dbReference type="ChEBI" id="CHEBI:61977"/>
        <dbReference type="ChEBI" id="CHEBI:456216"/>
        <dbReference type="EC" id="2.7.11.22"/>
    </reaction>
</comment>
<dbReference type="GO" id="GO:0005524">
    <property type="term" value="F:ATP binding"/>
    <property type="evidence" value="ECO:0007669"/>
    <property type="project" value="UniProtKB-UniRule"/>
</dbReference>
<dbReference type="GO" id="GO:0030332">
    <property type="term" value="F:cyclin binding"/>
    <property type="evidence" value="ECO:0007669"/>
    <property type="project" value="TreeGrafter"/>
</dbReference>
<dbReference type="PANTHER" id="PTHR24056">
    <property type="entry name" value="CELL DIVISION PROTEIN KINASE"/>
    <property type="match status" value="1"/>
</dbReference>
<feature type="domain" description="Protein kinase" evidence="17">
    <location>
        <begin position="17"/>
        <end position="305"/>
    </location>
</feature>
<evidence type="ECO:0000256" key="5">
    <source>
        <dbReference type="ARBA" id="ARBA00022741"/>
    </source>
</evidence>
<evidence type="ECO:0000313" key="18">
    <source>
        <dbReference type="EMBL" id="KAF0684982.1"/>
    </source>
</evidence>
<dbReference type="GO" id="GO:0000082">
    <property type="term" value="P:G1/S transition of mitotic cell cycle"/>
    <property type="evidence" value="ECO:0007669"/>
    <property type="project" value="TreeGrafter"/>
</dbReference>
<sequence length="353" mass="39216">MGEFDSDDEEHAVVGAYTLQGEIGRGTYGTVYEAVHNTTGKRVAIKRLFARSDASASDEIGLMQQLVGAPHVLQMTEVVQDTHSGEISTFLVSEYMESDLETLIKATDEVPQLSLGQIKSYLRMLLVGLSECHARHIIHRDVKPNNVLLAPKGDVMLADFGMAVLVPELECPDKSTWSLSFQVVTRAYRPPELLFGLKQYDTSVDMWSVGCIFGEMLLRRVWFDGASDIDQLNLMFRALGTPQEQEWTDAKSLPFFLDFGPTSPPSLATQFPTLPASGVDLLTRLLRLNPTQRISAVDALAHPFFTEAPMPLDAELLPMVTPPERTRKRRASSVSDEQGDEATEVPMKGRRLF</sequence>
<dbReference type="GO" id="GO:0000307">
    <property type="term" value="C:cyclin-dependent protein kinase holoenzyme complex"/>
    <property type="evidence" value="ECO:0007669"/>
    <property type="project" value="TreeGrafter"/>
</dbReference>
<feature type="binding site" evidence="14">
    <location>
        <position position="46"/>
    </location>
    <ligand>
        <name>ATP</name>
        <dbReference type="ChEBI" id="CHEBI:30616"/>
    </ligand>
</feature>
<dbReference type="Gene3D" id="1.10.510.10">
    <property type="entry name" value="Transferase(Phosphotransferase) domain 1"/>
    <property type="match status" value="1"/>
</dbReference>
<proteinExistence type="inferred from homology"/>
<comment type="subunit">
    <text evidence="8">May form a complex composed of at least the catalytic subunit CRK2 and a cyclin.</text>
</comment>
<evidence type="ECO:0000256" key="8">
    <source>
        <dbReference type="ARBA" id="ARBA00038543"/>
    </source>
</evidence>